<comment type="caution">
    <text evidence="8">The sequence shown here is derived from an EMBL/GenBank/DDBJ whole genome shotgun (WGS) entry which is preliminary data.</text>
</comment>
<keyword evidence="3 6" id="KW-1133">Transmembrane helix</keyword>
<feature type="transmembrane region" description="Helical" evidence="6">
    <location>
        <begin position="39"/>
        <end position="64"/>
    </location>
</feature>
<dbReference type="Pfam" id="PF20684">
    <property type="entry name" value="Fung_rhodopsin"/>
    <property type="match status" value="1"/>
</dbReference>
<evidence type="ECO:0000256" key="4">
    <source>
        <dbReference type="ARBA" id="ARBA00023136"/>
    </source>
</evidence>
<dbReference type="InterPro" id="IPR052337">
    <property type="entry name" value="SAT4-like"/>
</dbReference>
<evidence type="ECO:0000313" key="8">
    <source>
        <dbReference type="EMBL" id="KFX47801.1"/>
    </source>
</evidence>
<evidence type="ECO:0000256" key="5">
    <source>
        <dbReference type="ARBA" id="ARBA00038359"/>
    </source>
</evidence>
<accession>A0A093VMC2</accession>
<feature type="domain" description="Rhodopsin" evidence="7">
    <location>
        <begin position="27"/>
        <end position="261"/>
    </location>
</feature>
<keyword evidence="4 6" id="KW-0472">Membrane</keyword>
<feature type="transmembrane region" description="Helical" evidence="6">
    <location>
        <begin position="212"/>
        <end position="235"/>
    </location>
</feature>
<comment type="similarity">
    <text evidence="5">Belongs to the SAT4 family.</text>
</comment>
<evidence type="ECO:0000256" key="3">
    <source>
        <dbReference type="ARBA" id="ARBA00022989"/>
    </source>
</evidence>
<feature type="transmembrane region" description="Helical" evidence="6">
    <location>
        <begin position="6"/>
        <end position="27"/>
    </location>
</feature>
<reference evidence="8" key="1">
    <citation type="journal article" date="2014" name="PLoS Genet.">
        <title>Signature Gene Expression Reveals Novel Clues to the Molecular Mechanisms of Dimorphic Transition in Penicillium marneffei.</title>
        <authorList>
            <person name="Yang E."/>
            <person name="Wang G."/>
            <person name="Cai J."/>
            <person name="Woo P.C."/>
            <person name="Lau S.K."/>
            <person name="Yuen K.-Y."/>
            <person name="Chow W.-N."/>
            <person name="Lin X."/>
        </authorList>
    </citation>
    <scope>NUCLEOTIDE SEQUENCE [LARGE SCALE GENOMIC DNA]</scope>
    <source>
        <strain evidence="8">PM1</strain>
    </source>
</reference>
<gene>
    <name evidence="8" type="ORF">GQ26_0141950</name>
</gene>
<dbReference type="PANTHER" id="PTHR33048">
    <property type="entry name" value="PTH11-LIKE INTEGRAL MEMBRANE PROTEIN (AFU_ORTHOLOGUE AFUA_5G11245)"/>
    <property type="match status" value="1"/>
</dbReference>
<feature type="transmembrane region" description="Helical" evidence="6">
    <location>
        <begin position="90"/>
        <end position="113"/>
    </location>
</feature>
<dbReference type="PANTHER" id="PTHR33048:SF47">
    <property type="entry name" value="INTEGRAL MEMBRANE PROTEIN-RELATED"/>
    <property type="match status" value="1"/>
</dbReference>
<name>A0A093VMC2_TALMA</name>
<comment type="subcellular location">
    <subcellularLocation>
        <location evidence="1">Membrane</location>
        <topology evidence="1">Multi-pass membrane protein</topology>
    </subcellularLocation>
</comment>
<evidence type="ECO:0000256" key="6">
    <source>
        <dbReference type="SAM" id="Phobius"/>
    </source>
</evidence>
<protein>
    <recommendedName>
        <fullName evidence="7">Rhodopsin domain-containing protein</fullName>
    </recommendedName>
</protein>
<dbReference type="AlphaFoldDB" id="A0A093VMC2"/>
<feature type="transmembrane region" description="Helical" evidence="6">
    <location>
        <begin position="125"/>
        <end position="148"/>
    </location>
</feature>
<evidence type="ECO:0000256" key="2">
    <source>
        <dbReference type="ARBA" id="ARBA00022692"/>
    </source>
</evidence>
<dbReference type="EMBL" id="JPOX01000014">
    <property type="protein sequence ID" value="KFX47801.1"/>
    <property type="molecule type" value="Genomic_DNA"/>
</dbReference>
<dbReference type="InterPro" id="IPR049326">
    <property type="entry name" value="Rhodopsin_dom_fungi"/>
</dbReference>
<keyword evidence="2 6" id="KW-0812">Transmembrane</keyword>
<evidence type="ECO:0000259" key="7">
    <source>
        <dbReference type="Pfam" id="PF20684"/>
    </source>
</evidence>
<organism evidence="8">
    <name type="scientific">Talaromyces marneffei PM1</name>
    <dbReference type="NCBI Taxonomy" id="1077442"/>
    <lineage>
        <taxon>Eukaryota</taxon>
        <taxon>Fungi</taxon>
        <taxon>Dikarya</taxon>
        <taxon>Ascomycota</taxon>
        <taxon>Pezizomycotina</taxon>
        <taxon>Eurotiomycetes</taxon>
        <taxon>Eurotiomycetidae</taxon>
        <taxon>Eurotiales</taxon>
        <taxon>Trichocomaceae</taxon>
        <taxon>Talaromyces</taxon>
        <taxon>Talaromyces sect. Talaromyces</taxon>
    </lineage>
</organism>
<feature type="transmembrane region" description="Helical" evidence="6">
    <location>
        <begin position="182"/>
        <end position="200"/>
    </location>
</feature>
<proteinExistence type="inferred from homology"/>
<sequence>MDDEYSAGRLLVFTGVFAALQVIFVALRMATRVLNHKAWGWDDIVILIALAGQLGMAGTMIGYIKEGGIGFHAAYLSRTNPERLVTGFKYSFVIAVIYVVFVNVPKFALLLLYNRVFPKPLRANLFVRLLMVFLILHTIGATIALVVICHPSTVDFDYIYHLHSRNCGNIQGLHDLYIWESFPNIVSDVAILVLPVTVIWRATMDNRMKLGLAVTFSMGGFLWLRGLIVSILRFICYYHNASTTDPSWAAVTLEIYTQAEIVYNGSPTHMPTPMPAPGRNLGPDSFVVQEAHYWADAYGSDGRSKDRLYGISYWFDTVSKRVRGLNP</sequence>
<dbReference type="GO" id="GO:0016020">
    <property type="term" value="C:membrane"/>
    <property type="evidence" value="ECO:0007669"/>
    <property type="project" value="UniProtKB-SubCell"/>
</dbReference>
<evidence type="ECO:0000256" key="1">
    <source>
        <dbReference type="ARBA" id="ARBA00004141"/>
    </source>
</evidence>